<reference evidence="1" key="2">
    <citation type="submission" date="2020-09" db="EMBL/GenBank/DDBJ databases">
        <authorList>
            <person name="Sun Q."/>
            <person name="Zhou Y."/>
        </authorList>
    </citation>
    <scope>NUCLEOTIDE SEQUENCE</scope>
    <source>
        <strain evidence="1">CGMCC 4.7306</strain>
    </source>
</reference>
<keyword evidence="2" id="KW-1185">Reference proteome</keyword>
<proteinExistence type="predicted"/>
<protein>
    <recommendedName>
        <fullName evidence="3">GDT1 family protein</fullName>
    </recommendedName>
</protein>
<dbReference type="EMBL" id="BMMZ01000004">
    <property type="protein sequence ID" value="GGL61380.1"/>
    <property type="molecule type" value="Genomic_DNA"/>
</dbReference>
<evidence type="ECO:0000313" key="1">
    <source>
        <dbReference type="EMBL" id="GGL61380.1"/>
    </source>
</evidence>
<dbReference type="Proteomes" id="UP000613840">
    <property type="component" value="Unassembled WGS sequence"/>
</dbReference>
<evidence type="ECO:0008006" key="3">
    <source>
        <dbReference type="Google" id="ProtNLM"/>
    </source>
</evidence>
<organism evidence="1 2">
    <name type="scientific">Microlunatus endophyticus</name>
    <dbReference type="NCBI Taxonomy" id="1716077"/>
    <lineage>
        <taxon>Bacteria</taxon>
        <taxon>Bacillati</taxon>
        <taxon>Actinomycetota</taxon>
        <taxon>Actinomycetes</taxon>
        <taxon>Propionibacteriales</taxon>
        <taxon>Propionibacteriaceae</taxon>
        <taxon>Microlunatus</taxon>
    </lineage>
</organism>
<sequence length="50" mass="5170">MLLTAAAVLASWVSVKVAARLKGGTLQTAFSGLLVLVAGYTAWQAIPQLL</sequence>
<name>A0A917S8E5_9ACTN</name>
<evidence type="ECO:0000313" key="2">
    <source>
        <dbReference type="Proteomes" id="UP000613840"/>
    </source>
</evidence>
<dbReference type="AlphaFoldDB" id="A0A917S8E5"/>
<accession>A0A917S8E5</accession>
<gene>
    <name evidence="1" type="ORF">GCM10011575_19880</name>
</gene>
<reference evidence="1" key="1">
    <citation type="journal article" date="2014" name="Int. J. Syst. Evol. Microbiol.">
        <title>Complete genome sequence of Corynebacterium casei LMG S-19264T (=DSM 44701T), isolated from a smear-ripened cheese.</title>
        <authorList>
            <consortium name="US DOE Joint Genome Institute (JGI-PGF)"/>
            <person name="Walter F."/>
            <person name="Albersmeier A."/>
            <person name="Kalinowski J."/>
            <person name="Ruckert C."/>
        </authorList>
    </citation>
    <scope>NUCLEOTIDE SEQUENCE</scope>
    <source>
        <strain evidence="1">CGMCC 4.7306</strain>
    </source>
</reference>
<comment type="caution">
    <text evidence="1">The sequence shown here is derived from an EMBL/GenBank/DDBJ whole genome shotgun (WGS) entry which is preliminary data.</text>
</comment>